<dbReference type="RefSeq" id="WP_311685207.1">
    <property type="nucleotide sequence ID" value="NZ_JAVREU010000011.1"/>
</dbReference>
<name>A0ABU2PFQ7_9ACTN</name>
<reference evidence="7" key="1">
    <citation type="submission" date="2023-07" db="EMBL/GenBank/DDBJ databases">
        <title>30 novel species of actinomycetes from the DSMZ collection.</title>
        <authorList>
            <person name="Nouioui I."/>
        </authorList>
    </citation>
    <scope>NUCLEOTIDE SEQUENCE [LARGE SCALE GENOMIC DNA]</scope>
    <source>
        <strain evidence="7">DSM 41921</strain>
    </source>
</reference>
<evidence type="ECO:0000256" key="2">
    <source>
        <dbReference type="ARBA" id="ARBA00022741"/>
    </source>
</evidence>
<dbReference type="SUPFAM" id="SSF56059">
    <property type="entry name" value="Glutathione synthetase ATP-binding domain-like"/>
    <property type="match status" value="1"/>
</dbReference>
<evidence type="ECO:0000256" key="4">
    <source>
        <dbReference type="PROSITE-ProRule" id="PRU00409"/>
    </source>
</evidence>
<dbReference type="InterPro" id="IPR052032">
    <property type="entry name" value="ATP-dep_AA_Ligase"/>
</dbReference>
<dbReference type="Pfam" id="PF02786">
    <property type="entry name" value="CPSase_L_D2"/>
    <property type="match status" value="1"/>
</dbReference>
<dbReference type="InterPro" id="IPR005479">
    <property type="entry name" value="CPAse_ATP-bd"/>
</dbReference>
<dbReference type="PANTHER" id="PTHR43585">
    <property type="entry name" value="FUMIPYRROLE BIOSYNTHESIS PROTEIN C"/>
    <property type="match status" value="1"/>
</dbReference>
<keyword evidence="3 4" id="KW-0067">ATP-binding</keyword>
<evidence type="ECO:0000313" key="6">
    <source>
        <dbReference type="EMBL" id="MDT0390558.1"/>
    </source>
</evidence>
<evidence type="ECO:0000256" key="1">
    <source>
        <dbReference type="ARBA" id="ARBA00022598"/>
    </source>
</evidence>
<dbReference type="Gene3D" id="3.40.50.20">
    <property type="match status" value="1"/>
</dbReference>
<dbReference type="Gene3D" id="3.30.1490.20">
    <property type="entry name" value="ATP-grasp fold, A domain"/>
    <property type="match status" value="1"/>
</dbReference>
<keyword evidence="1 6" id="KW-0436">Ligase</keyword>
<dbReference type="InterPro" id="IPR013815">
    <property type="entry name" value="ATP_grasp_subdomain_1"/>
</dbReference>
<dbReference type="EMBL" id="JAVREU010000011">
    <property type="protein sequence ID" value="MDT0390558.1"/>
    <property type="molecule type" value="Genomic_DNA"/>
</dbReference>
<keyword evidence="7" id="KW-1185">Reference proteome</keyword>
<dbReference type="Proteomes" id="UP001183586">
    <property type="component" value="Unassembled WGS sequence"/>
</dbReference>
<proteinExistence type="predicted"/>
<comment type="caution">
    <text evidence="6">The sequence shown here is derived from an EMBL/GenBank/DDBJ whole genome shotgun (WGS) entry which is preliminary data.</text>
</comment>
<evidence type="ECO:0000313" key="7">
    <source>
        <dbReference type="Proteomes" id="UP001183586"/>
    </source>
</evidence>
<feature type="domain" description="ATP-grasp" evidence="5">
    <location>
        <begin position="117"/>
        <end position="308"/>
    </location>
</feature>
<dbReference type="PANTHER" id="PTHR43585:SF2">
    <property type="entry name" value="ATP-GRASP ENZYME FSQD"/>
    <property type="match status" value="1"/>
</dbReference>
<organism evidence="6 7">
    <name type="scientific">Streptomyces dubilierae</name>
    <dbReference type="NCBI Taxonomy" id="3075533"/>
    <lineage>
        <taxon>Bacteria</taxon>
        <taxon>Bacillati</taxon>
        <taxon>Actinomycetota</taxon>
        <taxon>Actinomycetes</taxon>
        <taxon>Kitasatosporales</taxon>
        <taxon>Streptomycetaceae</taxon>
        <taxon>Streptomyces</taxon>
    </lineage>
</organism>
<dbReference type="PROSITE" id="PS50975">
    <property type="entry name" value="ATP_GRASP"/>
    <property type="match status" value="1"/>
</dbReference>
<keyword evidence="2 4" id="KW-0547">Nucleotide-binding</keyword>
<evidence type="ECO:0000259" key="5">
    <source>
        <dbReference type="PROSITE" id="PS50975"/>
    </source>
</evidence>
<dbReference type="GO" id="GO:0016874">
    <property type="term" value="F:ligase activity"/>
    <property type="evidence" value="ECO:0007669"/>
    <property type="project" value="UniProtKB-KW"/>
</dbReference>
<gene>
    <name evidence="6" type="ORF">RM641_24285</name>
</gene>
<dbReference type="InterPro" id="IPR011761">
    <property type="entry name" value="ATP-grasp"/>
</dbReference>
<evidence type="ECO:0000256" key="3">
    <source>
        <dbReference type="ARBA" id="ARBA00022840"/>
    </source>
</evidence>
<dbReference type="Gene3D" id="3.30.470.20">
    <property type="entry name" value="ATP-grasp fold, B domain"/>
    <property type="match status" value="1"/>
</dbReference>
<accession>A0ABU2PFQ7</accession>
<protein>
    <submittedName>
        <fullName evidence="6">ATP-dependent carboxylate-amine ligase</fullName>
    </submittedName>
</protein>
<sequence length="416" mass="45048">MTAGAERNVLAFVDSDYADTPYDKWAADTGVRPHLLVSAARFPQYRHIPGAVSVAGYHRGGDAERAALDLAARVPPAAVLARMEGDLLRAARLRELLAVPGQDFAGALAFRDKVRMKTLVRRSGLEVPEFAPIRVAFDLFHFIREHDYPVVVKPAFGSGSTGTQVLRGPADLARLLAAGLPEHAQVERFVEGPMYVVDGLVVAGTPVAAFASRYLNDCLSFREGTYLGSAQLTRDHPLTDRLIDYARRVLAALPTPECTTFHLEVFHTPDDRLVLCEIGSRTGGALTAPAIRAASGFDLDRQWFSAQVAPEQPAGTATHGVAPGHGAGWVVFYPERATLAALPADPPPFVVEERLRGTVGTAYRGGQKSGVYVAGYVLTGADDDEVERRAQELARWYAAGVRWTGHHDREDHAPLD</sequence>